<comment type="caution">
    <text evidence="1">The sequence shown here is derived from an EMBL/GenBank/DDBJ whole genome shotgun (WGS) entry which is preliminary data.</text>
</comment>
<dbReference type="InterPro" id="IPR008554">
    <property type="entry name" value="Glutaredoxin-like"/>
</dbReference>
<protein>
    <submittedName>
        <fullName evidence="1">Glutaredoxin family protein</fullName>
    </submittedName>
</protein>
<dbReference type="RefSeq" id="WP_257819844.1">
    <property type="nucleotide sequence ID" value="NZ_JABXYM010000001.1"/>
</dbReference>
<evidence type="ECO:0000313" key="2">
    <source>
        <dbReference type="Proteomes" id="UP001057753"/>
    </source>
</evidence>
<dbReference type="Pfam" id="PF05768">
    <property type="entry name" value="Glrx-like"/>
    <property type="match status" value="1"/>
</dbReference>
<dbReference type="PANTHER" id="PTHR33558">
    <property type="entry name" value="GLUTAREDOXIN-LIKE PROTEIN C5ORF63 HOMOLOG"/>
    <property type="match status" value="1"/>
</dbReference>
<dbReference type="InterPro" id="IPR036249">
    <property type="entry name" value="Thioredoxin-like_sf"/>
</dbReference>
<dbReference type="EMBL" id="JABXYM010000001">
    <property type="protein sequence ID" value="MCR6095153.1"/>
    <property type="molecule type" value="Genomic_DNA"/>
</dbReference>
<dbReference type="Proteomes" id="UP001057753">
    <property type="component" value="Unassembled WGS sequence"/>
</dbReference>
<dbReference type="Gene3D" id="3.40.30.10">
    <property type="entry name" value="Glutaredoxin"/>
    <property type="match status" value="1"/>
</dbReference>
<dbReference type="InterPro" id="IPR052565">
    <property type="entry name" value="Glutaredoxin-like_YDR286C"/>
</dbReference>
<keyword evidence="2" id="KW-1185">Reference proteome</keyword>
<sequence length="82" mass="9853">MTIYFYTKSDCSLCDEGFETLRILQNKHHFSIEKRNIYTQDEWLEKYQIRIPVIETEDGIVLDEGIISINHLEEKFNHLFSI</sequence>
<proteinExistence type="predicted"/>
<gene>
    <name evidence="1" type="ORF">HXA33_01140</name>
</gene>
<reference evidence="1" key="1">
    <citation type="submission" date="2020-06" db="EMBL/GenBank/DDBJ databases">
        <title>Insight into the genomes of haloalkaliphilic bacilli from Kenyan soda lakes.</title>
        <authorList>
            <person name="Mwirichia R."/>
            <person name="Villamizar G.C."/>
            <person name="Poehlein A."/>
            <person name="Mugweru J."/>
            <person name="Kipnyargis A."/>
            <person name="Kiplimo D."/>
            <person name="Orwa P."/>
            <person name="Daniel R."/>
        </authorList>
    </citation>
    <scope>NUCLEOTIDE SEQUENCE</scope>
    <source>
        <strain evidence="1">B1096_S55</strain>
    </source>
</reference>
<dbReference type="AlphaFoldDB" id="A0A9Q4AYW0"/>
<dbReference type="PANTHER" id="PTHR33558:SF1">
    <property type="entry name" value="GLUTAREDOXIN-LIKE PROTEIN C5ORF63 HOMOLOG"/>
    <property type="match status" value="1"/>
</dbReference>
<organism evidence="1 2">
    <name type="scientific">Salipaludibacillus agaradhaerens</name>
    <name type="common">Bacillus agaradhaerens</name>
    <dbReference type="NCBI Taxonomy" id="76935"/>
    <lineage>
        <taxon>Bacteria</taxon>
        <taxon>Bacillati</taxon>
        <taxon>Bacillota</taxon>
        <taxon>Bacilli</taxon>
        <taxon>Bacillales</taxon>
        <taxon>Bacillaceae</taxon>
    </lineage>
</organism>
<accession>A0A9Q4AYW0</accession>
<name>A0A9Q4AYW0_SALAG</name>
<evidence type="ECO:0000313" key="1">
    <source>
        <dbReference type="EMBL" id="MCR6095153.1"/>
    </source>
</evidence>
<dbReference type="SUPFAM" id="SSF52833">
    <property type="entry name" value="Thioredoxin-like"/>
    <property type="match status" value="1"/>
</dbReference>